<reference evidence="2" key="2">
    <citation type="journal article" date="2015" name="Data Brief">
        <title>Shoot transcriptome of the giant reed, Arundo donax.</title>
        <authorList>
            <person name="Barrero R.A."/>
            <person name="Guerrero F.D."/>
            <person name="Moolhuijzen P."/>
            <person name="Goolsby J.A."/>
            <person name="Tidwell J."/>
            <person name="Bellgard S.E."/>
            <person name="Bellgard M.I."/>
        </authorList>
    </citation>
    <scope>NUCLEOTIDE SEQUENCE</scope>
    <source>
        <tissue evidence="2">Shoot tissue taken approximately 20 cm above the soil surface</tissue>
    </source>
</reference>
<organism evidence="2">
    <name type="scientific">Arundo donax</name>
    <name type="common">Giant reed</name>
    <name type="synonym">Donax arundinaceus</name>
    <dbReference type="NCBI Taxonomy" id="35708"/>
    <lineage>
        <taxon>Eukaryota</taxon>
        <taxon>Viridiplantae</taxon>
        <taxon>Streptophyta</taxon>
        <taxon>Embryophyta</taxon>
        <taxon>Tracheophyta</taxon>
        <taxon>Spermatophyta</taxon>
        <taxon>Magnoliopsida</taxon>
        <taxon>Liliopsida</taxon>
        <taxon>Poales</taxon>
        <taxon>Poaceae</taxon>
        <taxon>PACMAD clade</taxon>
        <taxon>Arundinoideae</taxon>
        <taxon>Arundineae</taxon>
        <taxon>Arundo</taxon>
    </lineage>
</organism>
<evidence type="ECO:0000256" key="1">
    <source>
        <dbReference type="SAM" id="MobiDB-lite"/>
    </source>
</evidence>
<name>A0A0A9G364_ARUDO</name>
<feature type="region of interest" description="Disordered" evidence="1">
    <location>
        <begin position="1"/>
        <end position="39"/>
    </location>
</feature>
<accession>A0A0A9G364</accession>
<reference evidence="2" key="1">
    <citation type="submission" date="2014-09" db="EMBL/GenBank/DDBJ databases">
        <authorList>
            <person name="Magalhaes I.L.F."/>
            <person name="Oliveira U."/>
            <person name="Santos F.R."/>
            <person name="Vidigal T.H.D.A."/>
            <person name="Brescovit A.D."/>
            <person name="Santos A.J."/>
        </authorList>
    </citation>
    <scope>NUCLEOTIDE SEQUENCE</scope>
    <source>
        <tissue evidence="2">Shoot tissue taken approximately 20 cm above the soil surface</tissue>
    </source>
</reference>
<protein>
    <submittedName>
        <fullName evidence="2">Uncharacterized protein</fullName>
    </submittedName>
</protein>
<sequence length="39" mass="4434">MSSARRYRTASLASDLPSDAPLQSTSQNRKRTLKRQEPE</sequence>
<proteinExistence type="predicted"/>
<dbReference type="AlphaFoldDB" id="A0A0A9G364"/>
<evidence type="ECO:0000313" key="2">
    <source>
        <dbReference type="EMBL" id="JAE16986.1"/>
    </source>
</evidence>
<dbReference type="EMBL" id="GBRH01180910">
    <property type="protein sequence ID" value="JAE16986.1"/>
    <property type="molecule type" value="Transcribed_RNA"/>
</dbReference>